<sequence>MALLKLEIFETAESVAKEANPADGSALEDVRLAAYEQGYSAGWEDASAAQSSEQSRIRSDLARNIQALGFTFHEARLHMLKALAPLMQEIVCQLLPEVARTALAPTVLQTLMPLTEQIADAPVSLVLNPMARAPVEALLEQATSLPIKIVEEPSLSEGQAYLRLGDCETHIDLDRATADLTAAIRGFFGLPE</sequence>
<evidence type="ECO:0000313" key="2">
    <source>
        <dbReference type="Proteomes" id="UP000679352"/>
    </source>
</evidence>
<dbReference type="EMBL" id="CP076361">
    <property type="protein sequence ID" value="QWK89025.1"/>
    <property type="molecule type" value="Genomic_DNA"/>
</dbReference>
<reference evidence="1" key="1">
    <citation type="submission" date="2021-06" db="EMBL/GenBank/DDBJ databases">
        <title>Direct submission.</title>
        <authorList>
            <person name="Lee C.-S."/>
            <person name="Jin L."/>
        </authorList>
    </citation>
    <scope>NUCLEOTIDE SEQUENCE</scope>
    <source>
        <strain evidence="1">Con5</strain>
    </source>
</reference>
<organism evidence="1 2">
    <name type="scientific">Gemmobacter fulvus</name>
    <dbReference type="NCBI Taxonomy" id="2840474"/>
    <lineage>
        <taxon>Bacteria</taxon>
        <taxon>Pseudomonadati</taxon>
        <taxon>Pseudomonadota</taxon>
        <taxon>Alphaproteobacteria</taxon>
        <taxon>Rhodobacterales</taxon>
        <taxon>Paracoccaceae</taxon>
        <taxon>Gemmobacter</taxon>
    </lineage>
</organism>
<gene>
    <name evidence="1" type="ORF">KM031_09000</name>
</gene>
<dbReference type="AlphaFoldDB" id="A0A975P3G6"/>
<name>A0A975P3G6_9RHOB</name>
<proteinExistence type="predicted"/>
<dbReference type="KEGG" id="gfu:KM031_09000"/>
<dbReference type="RefSeq" id="WP_215505963.1">
    <property type="nucleotide sequence ID" value="NZ_CP076361.1"/>
</dbReference>
<accession>A0A975P3G6</accession>
<keyword evidence="2" id="KW-1185">Reference proteome</keyword>
<keyword evidence="1" id="KW-0282">Flagellum</keyword>
<evidence type="ECO:0000313" key="1">
    <source>
        <dbReference type="EMBL" id="QWK89025.1"/>
    </source>
</evidence>
<keyword evidence="1" id="KW-0969">Cilium</keyword>
<keyword evidence="1" id="KW-0966">Cell projection</keyword>
<dbReference type="Proteomes" id="UP000679352">
    <property type="component" value="Chromosome"/>
</dbReference>
<protein>
    <submittedName>
        <fullName evidence="1">Flagellar biosynthesis protein</fullName>
    </submittedName>
</protein>